<reference evidence="2 3" key="1">
    <citation type="journal article" date="2013" name="PLoS Genet.">
        <title>Distinctive expansion of potential virulence genes in the genome of the oomycete fish pathogen Saprolegnia parasitica.</title>
        <authorList>
            <person name="Jiang R.H."/>
            <person name="de Bruijn I."/>
            <person name="Haas B.J."/>
            <person name="Belmonte R."/>
            <person name="Lobach L."/>
            <person name="Christie J."/>
            <person name="van den Ackerveken G."/>
            <person name="Bottin A."/>
            <person name="Bulone V."/>
            <person name="Diaz-Moreno S.M."/>
            <person name="Dumas B."/>
            <person name="Fan L."/>
            <person name="Gaulin E."/>
            <person name="Govers F."/>
            <person name="Grenville-Briggs L.J."/>
            <person name="Horner N.R."/>
            <person name="Levin J.Z."/>
            <person name="Mammella M."/>
            <person name="Meijer H.J."/>
            <person name="Morris P."/>
            <person name="Nusbaum C."/>
            <person name="Oome S."/>
            <person name="Phillips A.J."/>
            <person name="van Rooyen D."/>
            <person name="Rzeszutek E."/>
            <person name="Saraiva M."/>
            <person name="Secombes C.J."/>
            <person name="Seidl M.F."/>
            <person name="Snel B."/>
            <person name="Stassen J.H."/>
            <person name="Sykes S."/>
            <person name="Tripathy S."/>
            <person name="van den Berg H."/>
            <person name="Vega-Arreguin J.C."/>
            <person name="Wawra S."/>
            <person name="Young S.K."/>
            <person name="Zeng Q."/>
            <person name="Dieguez-Uribeondo J."/>
            <person name="Russ C."/>
            <person name="Tyler B.M."/>
            <person name="van West P."/>
        </authorList>
    </citation>
    <scope>NUCLEOTIDE SEQUENCE [LARGE SCALE GENOMIC DNA]</scope>
    <source>
        <strain evidence="2 3">CBS 223.65</strain>
    </source>
</reference>
<dbReference type="Proteomes" id="UP000030745">
    <property type="component" value="Unassembled WGS sequence"/>
</dbReference>
<evidence type="ECO:0000256" key="1">
    <source>
        <dbReference type="SAM" id="MobiDB-lite"/>
    </source>
</evidence>
<dbReference type="PROSITE" id="PS00018">
    <property type="entry name" value="EF_HAND_1"/>
    <property type="match status" value="1"/>
</dbReference>
<sequence>SRPPPSANQGPTRRETPTKETPREAQRGAPRETPRATQETTAPRTQSASEETPPTKTFPKGDVRRQGTTAGRPRVPSFRPLYTAGGTSLRLPTATSAPPVATKWSPFGDPVMATINEDPLKPMYELLQSVDDDEDQELQRDDVPSAVASNASDLAKESLEPLLAVPTLKLERNGVGDRHATWQAQRGCVSNQATNDASLSELEFAAMSLQSSEIEKERCTQASFVKPASDENPNASHLSAKVLPLKDVDGGE</sequence>
<feature type="non-terminal residue" evidence="2">
    <location>
        <position position="1"/>
    </location>
</feature>
<dbReference type="RefSeq" id="XP_012196672.1">
    <property type="nucleotide sequence ID" value="XM_012341282.1"/>
</dbReference>
<dbReference type="AlphaFoldDB" id="A0A067CPW7"/>
<feature type="non-terminal residue" evidence="2">
    <location>
        <position position="252"/>
    </location>
</feature>
<dbReference type="VEuPathDB" id="FungiDB:SPRG_22105"/>
<evidence type="ECO:0000313" key="3">
    <source>
        <dbReference type="Proteomes" id="UP000030745"/>
    </source>
</evidence>
<feature type="compositionally biased region" description="Polar residues" evidence="1">
    <location>
        <begin position="35"/>
        <end position="55"/>
    </location>
</feature>
<gene>
    <name evidence="2" type="ORF">SPRG_22105</name>
</gene>
<protein>
    <submittedName>
        <fullName evidence="2">Uncharacterized protein</fullName>
    </submittedName>
</protein>
<feature type="compositionally biased region" description="Basic and acidic residues" evidence="1">
    <location>
        <begin position="12"/>
        <end position="34"/>
    </location>
</feature>
<dbReference type="KEGG" id="spar:SPRG_22105"/>
<dbReference type="GeneID" id="24142488"/>
<feature type="region of interest" description="Disordered" evidence="1">
    <location>
        <begin position="225"/>
        <end position="252"/>
    </location>
</feature>
<dbReference type="InterPro" id="IPR018247">
    <property type="entry name" value="EF_Hand_1_Ca_BS"/>
</dbReference>
<accession>A0A067CPW7</accession>
<name>A0A067CPW7_SAPPC</name>
<proteinExistence type="predicted"/>
<feature type="region of interest" description="Disordered" evidence="1">
    <location>
        <begin position="131"/>
        <end position="153"/>
    </location>
</feature>
<evidence type="ECO:0000313" key="2">
    <source>
        <dbReference type="EMBL" id="KDO32709.1"/>
    </source>
</evidence>
<organism evidence="2 3">
    <name type="scientific">Saprolegnia parasitica (strain CBS 223.65)</name>
    <dbReference type="NCBI Taxonomy" id="695850"/>
    <lineage>
        <taxon>Eukaryota</taxon>
        <taxon>Sar</taxon>
        <taxon>Stramenopiles</taxon>
        <taxon>Oomycota</taxon>
        <taxon>Saprolegniomycetes</taxon>
        <taxon>Saprolegniales</taxon>
        <taxon>Saprolegniaceae</taxon>
        <taxon>Saprolegnia</taxon>
    </lineage>
</organism>
<dbReference type="EMBL" id="KK583194">
    <property type="protein sequence ID" value="KDO32709.1"/>
    <property type="molecule type" value="Genomic_DNA"/>
</dbReference>
<keyword evidence="3" id="KW-1185">Reference proteome</keyword>
<feature type="region of interest" description="Disordered" evidence="1">
    <location>
        <begin position="1"/>
        <end position="108"/>
    </location>
</feature>